<dbReference type="AlphaFoldDB" id="A0A371JLE2"/>
<dbReference type="OrthoDB" id="9808254at2"/>
<evidence type="ECO:0000256" key="1">
    <source>
        <dbReference type="SAM" id="SignalP"/>
    </source>
</evidence>
<gene>
    <name evidence="2" type="ORF">DX873_17830</name>
</gene>
<dbReference type="EMBL" id="QTJX01000007">
    <property type="protein sequence ID" value="RDY57757.1"/>
    <property type="molecule type" value="Genomic_DNA"/>
</dbReference>
<feature type="signal peptide" evidence="1">
    <location>
        <begin position="1"/>
        <end position="19"/>
    </location>
</feature>
<sequence length="261" mass="29328">MIKKVIISSMAFFGMSLMALYTAQMEDRIEDEIESAKDTSFAPLVVLELFTSQGCSSCPPADELLEKVKNQYPKEVFALSYHVDYWNYIGWKDPFSKSIYTKKQSDYNRKFGYSGNYTPELVINGREHLVGSNQYKLYSKIAAYKGKRAENDIDLSNIESLGNRVSFEYKIEGSLEGKLARVVLVLNDKTTKVTRGENRNRVLRNSNIVVAEKYVESVDKNGATTINIPATVNADDNLILMVLIENDNLDITGASKASVGR</sequence>
<dbReference type="Pfam" id="PF06764">
    <property type="entry name" value="DUF1223"/>
    <property type="match status" value="1"/>
</dbReference>
<reference evidence="2 3" key="1">
    <citation type="submission" date="2018-08" db="EMBL/GenBank/DDBJ databases">
        <title>Muricauda nanhaiensis sp. nov., isolated from seawater of the South China Sea.</title>
        <authorList>
            <person name="Dang Y."/>
        </authorList>
    </citation>
    <scope>NUCLEOTIDE SEQUENCE [LARGE SCALE GENOMIC DNA]</scope>
    <source>
        <strain evidence="2 3">SM1704</strain>
    </source>
</reference>
<keyword evidence="1" id="KW-0732">Signal</keyword>
<accession>A0A371JLE2</accession>
<feature type="chain" id="PRO_5016663715" evidence="1">
    <location>
        <begin position="20"/>
        <end position="261"/>
    </location>
</feature>
<comment type="caution">
    <text evidence="2">The sequence shown here is derived from an EMBL/GenBank/DDBJ whole genome shotgun (WGS) entry which is preliminary data.</text>
</comment>
<evidence type="ECO:0000313" key="2">
    <source>
        <dbReference type="EMBL" id="RDY57757.1"/>
    </source>
</evidence>
<protein>
    <submittedName>
        <fullName evidence="2">DUF1223 domain-containing protein</fullName>
    </submittedName>
</protein>
<dbReference type="PANTHER" id="PTHR36057:SF1">
    <property type="entry name" value="LIPOPROTEIN LIPID ATTACHMENT SITE-LIKE PROTEIN, PUTATIVE (DUF1223)-RELATED"/>
    <property type="match status" value="1"/>
</dbReference>
<keyword evidence="3" id="KW-1185">Reference proteome</keyword>
<organism evidence="2 3">
    <name type="scientific">Flagellimonas nanhaiensis</name>
    <dbReference type="NCBI Taxonomy" id="2292706"/>
    <lineage>
        <taxon>Bacteria</taxon>
        <taxon>Pseudomonadati</taxon>
        <taxon>Bacteroidota</taxon>
        <taxon>Flavobacteriia</taxon>
        <taxon>Flavobacteriales</taxon>
        <taxon>Flavobacteriaceae</taxon>
        <taxon>Flagellimonas</taxon>
    </lineage>
</organism>
<dbReference type="InterPro" id="IPR036249">
    <property type="entry name" value="Thioredoxin-like_sf"/>
</dbReference>
<name>A0A371JLE2_9FLAO</name>
<evidence type="ECO:0000313" key="3">
    <source>
        <dbReference type="Proteomes" id="UP000261828"/>
    </source>
</evidence>
<dbReference type="RefSeq" id="WP_116185856.1">
    <property type="nucleotide sequence ID" value="NZ_QTJX01000007.1"/>
</dbReference>
<dbReference type="PANTHER" id="PTHR36057">
    <property type="match status" value="1"/>
</dbReference>
<dbReference type="InterPro" id="IPR010634">
    <property type="entry name" value="DUF1223"/>
</dbReference>
<proteinExistence type="predicted"/>
<dbReference type="Proteomes" id="UP000261828">
    <property type="component" value="Unassembled WGS sequence"/>
</dbReference>
<dbReference type="SUPFAM" id="SSF52833">
    <property type="entry name" value="Thioredoxin-like"/>
    <property type="match status" value="1"/>
</dbReference>
<dbReference type="Gene3D" id="3.40.30.10">
    <property type="entry name" value="Glutaredoxin"/>
    <property type="match status" value="1"/>
</dbReference>